<proteinExistence type="inferred from homology"/>
<keyword evidence="5 7" id="KW-0418">Kinase</keyword>
<dbReference type="GO" id="GO:0004413">
    <property type="term" value="F:homoserine kinase activity"/>
    <property type="evidence" value="ECO:0007669"/>
    <property type="project" value="UniProtKB-UniRule"/>
</dbReference>
<dbReference type="PRINTS" id="PR00958">
    <property type="entry name" value="HOMSERKINASE"/>
</dbReference>
<dbReference type="Pfam" id="PF00288">
    <property type="entry name" value="GHMP_kinases_N"/>
    <property type="match status" value="1"/>
</dbReference>
<keyword evidence="12" id="KW-1185">Reference proteome</keyword>
<evidence type="ECO:0000259" key="9">
    <source>
        <dbReference type="Pfam" id="PF00288"/>
    </source>
</evidence>
<evidence type="ECO:0000256" key="8">
    <source>
        <dbReference type="NCBIfam" id="TIGR00191"/>
    </source>
</evidence>
<feature type="binding site" evidence="7">
    <location>
        <begin position="82"/>
        <end position="92"/>
    </location>
    <ligand>
        <name>ATP</name>
        <dbReference type="ChEBI" id="CHEBI:30616"/>
    </ligand>
</feature>
<dbReference type="InterPro" id="IPR006204">
    <property type="entry name" value="GHMP_kinase_N_dom"/>
</dbReference>
<dbReference type="Proteomes" id="UP000622687">
    <property type="component" value="Unassembled WGS sequence"/>
</dbReference>
<accession>A0A934M3S8</accession>
<comment type="subcellular location">
    <subcellularLocation>
        <location evidence="7">Cytoplasm</location>
    </subcellularLocation>
</comment>
<comment type="function">
    <text evidence="7">Catalyzes the ATP-dependent phosphorylation of L-homoserine to L-homoserine phosphate.</text>
</comment>
<dbReference type="EC" id="2.7.1.39" evidence="7 8"/>
<dbReference type="SUPFAM" id="SSF55060">
    <property type="entry name" value="GHMP Kinase, C-terminal domain"/>
    <property type="match status" value="1"/>
</dbReference>
<dbReference type="InterPro" id="IPR014721">
    <property type="entry name" value="Ribsml_uS5_D2-typ_fold_subgr"/>
</dbReference>
<dbReference type="PANTHER" id="PTHR20861:SF1">
    <property type="entry name" value="HOMOSERINE KINASE"/>
    <property type="match status" value="1"/>
</dbReference>
<feature type="domain" description="GHMP kinase C-terminal" evidence="10">
    <location>
        <begin position="197"/>
        <end position="261"/>
    </location>
</feature>
<evidence type="ECO:0000259" key="10">
    <source>
        <dbReference type="Pfam" id="PF08544"/>
    </source>
</evidence>
<dbReference type="InterPro" id="IPR000870">
    <property type="entry name" value="Homoserine_kinase"/>
</dbReference>
<sequence length="302" mass="33565">MVEVRVPATSANMGPGFDCLGVAVNMYNRFYVEEIEEGLVFEGCEDKFKNEDNLTYVAMKRCFEKMGYKPAGLRIRIESDIPVCRGLGSSAACVVGGVICANELAGRVLNDQELLDLAVEVEGHPDNINPAFCGGMTVSISEGKKVVYNNVRVKEGIKFCALIPNFTLSTEEARAVLPKNIDYKQGIFNVGRTALLISALNNGDFHLIKYACKDKLHEDYRAQLIENFYSIKEECERLNCLGVFLSGAGPTIMVMLKEEDQEFCKNIQGFLENLQSKWEVKELNIDDKGTVVNNLEQLTQCG</sequence>
<dbReference type="PIRSF" id="PIRSF000676">
    <property type="entry name" value="Homoser_kin"/>
    <property type="match status" value="1"/>
</dbReference>
<keyword evidence="7" id="KW-0963">Cytoplasm</keyword>
<comment type="catalytic activity">
    <reaction evidence="7">
        <text>L-homoserine + ATP = O-phospho-L-homoserine + ADP + H(+)</text>
        <dbReference type="Rhea" id="RHEA:13985"/>
        <dbReference type="ChEBI" id="CHEBI:15378"/>
        <dbReference type="ChEBI" id="CHEBI:30616"/>
        <dbReference type="ChEBI" id="CHEBI:57476"/>
        <dbReference type="ChEBI" id="CHEBI:57590"/>
        <dbReference type="ChEBI" id="CHEBI:456216"/>
        <dbReference type="EC" id="2.7.1.39"/>
    </reaction>
</comment>
<dbReference type="Gene3D" id="3.30.70.890">
    <property type="entry name" value="GHMP kinase, C-terminal domain"/>
    <property type="match status" value="1"/>
</dbReference>
<keyword evidence="2 7" id="KW-0808">Transferase</keyword>
<keyword evidence="3 7" id="KW-0791">Threonine biosynthesis</keyword>
<dbReference type="Pfam" id="PF08544">
    <property type="entry name" value="GHMP_kinases_C"/>
    <property type="match status" value="1"/>
</dbReference>
<evidence type="ECO:0000256" key="2">
    <source>
        <dbReference type="ARBA" id="ARBA00022679"/>
    </source>
</evidence>
<dbReference type="HAMAP" id="MF_00384">
    <property type="entry name" value="Homoser_kinase"/>
    <property type="match status" value="1"/>
</dbReference>
<dbReference type="GO" id="GO:0005737">
    <property type="term" value="C:cytoplasm"/>
    <property type="evidence" value="ECO:0007669"/>
    <property type="project" value="UniProtKB-SubCell"/>
</dbReference>
<protein>
    <recommendedName>
        <fullName evidence="7 8">Homoserine kinase</fullName>
        <shortName evidence="7">HK</shortName>
        <shortName evidence="7">HSK</shortName>
        <ecNumber evidence="7 8">2.7.1.39</ecNumber>
    </recommendedName>
</protein>
<dbReference type="InterPro" id="IPR036554">
    <property type="entry name" value="GHMP_kinase_C_sf"/>
</dbReference>
<dbReference type="InterPro" id="IPR013750">
    <property type="entry name" value="GHMP_kinase_C_dom"/>
</dbReference>
<evidence type="ECO:0000256" key="4">
    <source>
        <dbReference type="ARBA" id="ARBA00022741"/>
    </source>
</evidence>
<dbReference type="PANTHER" id="PTHR20861">
    <property type="entry name" value="HOMOSERINE/4-DIPHOSPHOCYTIDYL-2-C-METHYL-D-ERYTHRITOL KINASE"/>
    <property type="match status" value="1"/>
</dbReference>
<evidence type="ECO:0000313" key="11">
    <source>
        <dbReference type="EMBL" id="MBI6871903.1"/>
    </source>
</evidence>
<name>A0A934M3S8_9CLOT</name>
<comment type="pathway">
    <text evidence="7">Amino-acid biosynthesis; L-threonine biosynthesis; L-threonine from L-aspartate: step 4/5.</text>
</comment>
<keyword evidence="4 7" id="KW-0547">Nucleotide-binding</keyword>
<comment type="similarity">
    <text evidence="7">Belongs to the GHMP kinase family. Homoserine kinase subfamily.</text>
</comment>
<dbReference type="GO" id="GO:0009088">
    <property type="term" value="P:threonine biosynthetic process"/>
    <property type="evidence" value="ECO:0007669"/>
    <property type="project" value="UniProtKB-UniRule"/>
</dbReference>
<comment type="caution">
    <text evidence="11">The sequence shown here is derived from an EMBL/GenBank/DDBJ whole genome shotgun (WGS) entry which is preliminary data.</text>
</comment>
<keyword evidence="6 7" id="KW-0067">ATP-binding</keyword>
<evidence type="ECO:0000256" key="6">
    <source>
        <dbReference type="ARBA" id="ARBA00022840"/>
    </source>
</evidence>
<dbReference type="AlphaFoldDB" id="A0A934M3S8"/>
<dbReference type="SUPFAM" id="SSF54211">
    <property type="entry name" value="Ribosomal protein S5 domain 2-like"/>
    <property type="match status" value="1"/>
</dbReference>
<evidence type="ECO:0000256" key="5">
    <source>
        <dbReference type="ARBA" id="ARBA00022777"/>
    </source>
</evidence>
<reference evidence="11" key="1">
    <citation type="submission" date="2020-12" db="EMBL/GenBank/DDBJ databases">
        <title>Clostridium thailandense sp. nov., a novel acetogenic bacterium isolated from peat land soil in Thailand.</title>
        <authorList>
            <person name="Chaikitkaew S."/>
            <person name="Birkeland N.K."/>
        </authorList>
    </citation>
    <scope>NUCLEOTIDE SEQUENCE</scope>
    <source>
        <strain evidence="11">DSM 17425</strain>
    </source>
</reference>
<dbReference type="EMBL" id="JAEEGB010000005">
    <property type="protein sequence ID" value="MBI6871903.1"/>
    <property type="molecule type" value="Genomic_DNA"/>
</dbReference>
<evidence type="ECO:0000256" key="1">
    <source>
        <dbReference type="ARBA" id="ARBA00022605"/>
    </source>
</evidence>
<dbReference type="Gene3D" id="3.30.230.10">
    <property type="match status" value="1"/>
</dbReference>
<evidence type="ECO:0000313" key="12">
    <source>
        <dbReference type="Proteomes" id="UP000622687"/>
    </source>
</evidence>
<evidence type="ECO:0000256" key="3">
    <source>
        <dbReference type="ARBA" id="ARBA00022697"/>
    </source>
</evidence>
<dbReference type="NCBIfam" id="NF002288">
    <property type="entry name" value="PRK01212.1-4"/>
    <property type="match status" value="1"/>
</dbReference>
<dbReference type="RefSeq" id="WP_211141340.1">
    <property type="nucleotide sequence ID" value="NZ_JAEEGB010000005.1"/>
</dbReference>
<organism evidence="11 12">
    <name type="scientific">Clostridium aciditolerans</name>
    <dbReference type="NCBI Taxonomy" id="339861"/>
    <lineage>
        <taxon>Bacteria</taxon>
        <taxon>Bacillati</taxon>
        <taxon>Bacillota</taxon>
        <taxon>Clostridia</taxon>
        <taxon>Eubacteriales</taxon>
        <taxon>Clostridiaceae</taxon>
        <taxon>Clostridium</taxon>
    </lineage>
</organism>
<dbReference type="NCBIfam" id="TIGR00191">
    <property type="entry name" value="thrB"/>
    <property type="match status" value="1"/>
</dbReference>
<gene>
    <name evidence="7" type="primary">thrB</name>
    <name evidence="11" type="ORF">I6U51_04175</name>
</gene>
<keyword evidence="1 7" id="KW-0028">Amino-acid biosynthesis</keyword>
<evidence type="ECO:0000256" key="7">
    <source>
        <dbReference type="HAMAP-Rule" id="MF_00384"/>
    </source>
</evidence>
<dbReference type="InterPro" id="IPR020568">
    <property type="entry name" value="Ribosomal_Su5_D2-typ_SF"/>
</dbReference>
<dbReference type="GO" id="GO:0005524">
    <property type="term" value="F:ATP binding"/>
    <property type="evidence" value="ECO:0007669"/>
    <property type="project" value="UniProtKB-UniRule"/>
</dbReference>
<feature type="domain" description="GHMP kinase N-terminal" evidence="9">
    <location>
        <begin position="53"/>
        <end position="135"/>
    </location>
</feature>